<name>A0A5D2BW35_GOSDA</name>
<dbReference type="Gene3D" id="3.80.10.10">
    <property type="entry name" value="Ribonuclease Inhibitor"/>
    <property type="match status" value="1"/>
</dbReference>
<evidence type="ECO:0000313" key="2">
    <source>
        <dbReference type="Proteomes" id="UP000323506"/>
    </source>
</evidence>
<accession>A0A5D2BW35</accession>
<dbReference type="AlphaFoldDB" id="A0A5D2BW35"/>
<dbReference type="EMBL" id="CM017707">
    <property type="protein sequence ID" value="TYG59972.1"/>
    <property type="molecule type" value="Genomic_DNA"/>
</dbReference>
<keyword evidence="2" id="KW-1185">Reference proteome</keyword>
<organism evidence="1 2">
    <name type="scientific">Gossypium darwinii</name>
    <name type="common">Darwin's cotton</name>
    <name type="synonym">Gossypium barbadense var. darwinii</name>
    <dbReference type="NCBI Taxonomy" id="34276"/>
    <lineage>
        <taxon>Eukaryota</taxon>
        <taxon>Viridiplantae</taxon>
        <taxon>Streptophyta</taxon>
        <taxon>Embryophyta</taxon>
        <taxon>Tracheophyta</taxon>
        <taxon>Spermatophyta</taxon>
        <taxon>Magnoliopsida</taxon>
        <taxon>eudicotyledons</taxon>
        <taxon>Gunneridae</taxon>
        <taxon>Pentapetalae</taxon>
        <taxon>rosids</taxon>
        <taxon>malvids</taxon>
        <taxon>Malvales</taxon>
        <taxon>Malvaceae</taxon>
        <taxon>Malvoideae</taxon>
        <taxon>Gossypium</taxon>
    </lineage>
</organism>
<evidence type="ECO:0000313" key="1">
    <source>
        <dbReference type="EMBL" id="TYG59972.1"/>
    </source>
</evidence>
<dbReference type="InterPro" id="IPR032675">
    <property type="entry name" value="LRR_dom_sf"/>
</dbReference>
<sequence>MMEPNCILNGDIFRLKELALRMLNGFNRLTIDEGAFPSLEWLSIGPSPYLEELPWTISCLNSLKHLALHNMPVPHSFARRLVPNEGTDHWNVKHTKCCLLLHQWINAILCLQTLRPAPVATPRFVVFHARYYLFIYGNLC</sequence>
<reference evidence="1 2" key="1">
    <citation type="submission" date="2019-06" db="EMBL/GenBank/DDBJ databases">
        <title>WGS assembly of Gossypium darwinii.</title>
        <authorList>
            <person name="Chen Z.J."/>
            <person name="Sreedasyam A."/>
            <person name="Ando A."/>
            <person name="Song Q."/>
            <person name="De L."/>
            <person name="Hulse-Kemp A."/>
            <person name="Ding M."/>
            <person name="Ye W."/>
            <person name="Kirkbride R."/>
            <person name="Jenkins J."/>
            <person name="Plott C."/>
            <person name="Lovell J."/>
            <person name="Lin Y.-M."/>
            <person name="Vaughn R."/>
            <person name="Liu B."/>
            <person name="Li W."/>
            <person name="Simpson S."/>
            <person name="Scheffler B."/>
            <person name="Saski C."/>
            <person name="Grover C."/>
            <person name="Hu G."/>
            <person name="Conover J."/>
            <person name="Carlson J."/>
            <person name="Shu S."/>
            <person name="Boston L."/>
            <person name="Williams M."/>
            <person name="Peterson D."/>
            <person name="Mcgee K."/>
            <person name="Jones D."/>
            <person name="Wendel J."/>
            <person name="Stelly D."/>
            <person name="Grimwood J."/>
            <person name="Schmutz J."/>
        </authorList>
    </citation>
    <scope>NUCLEOTIDE SEQUENCE [LARGE SCALE GENOMIC DNA]</scope>
    <source>
        <strain evidence="1">1808015.09</strain>
    </source>
</reference>
<dbReference type="Proteomes" id="UP000323506">
    <property type="component" value="Chromosome D07"/>
</dbReference>
<protein>
    <submittedName>
        <fullName evidence="1">Uncharacterized protein</fullName>
    </submittedName>
</protein>
<gene>
    <name evidence="1" type="ORF">ES288_D07G029500v1</name>
</gene>
<proteinExistence type="predicted"/>